<proteinExistence type="predicted"/>
<keyword evidence="4" id="KW-1185">Reference proteome</keyword>
<protein>
    <recommendedName>
        <fullName evidence="2">Type ISP restriction-modification enzyme LLaBIII C-terminal specificity domain-containing protein</fullName>
    </recommendedName>
</protein>
<reference evidence="3 4" key="1">
    <citation type="submission" date="2021-07" db="EMBL/GenBank/DDBJ databases">
        <title>Actinomadura sp. PM05-2 isolated from lichen.</title>
        <authorList>
            <person name="Somphong A."/>
            <person name="Phongsopitanun W."/>
            <person name="Tanasupawat S."/>
            <person name="Peongsungnone V."/>
        </authorList>
    </citation>
    <scope>NUCLEOTIDE SEQUENCE [LARGE SCALE GENOMIC DNA]</scope>
    <source>
        <strain evidence="3 4">PM05-2</strain>
    </source>
</reference>
<dbReference type="InterPro" id="IPR041635">
    <property type="entry name" value="Type_ISP_LLaBIII_C"/>
</dbReference>
<evidence type="ECO:0000256" key="1">
    <source>
        <dbReference type="SAM" id="MobiDB-lite"/>
    </source>
</evidence>
<feature type="region of interest" description="Disordered" evidence="1">
    <location>
        <begin position="59"/>
        <end position="146"/>
    </location>
</feature>
<dbReference type="EMBL" id="JAIBOA010000010">
    <property type="protein sequence ID" value="MBW8484277.1"/>
    <property type="molecule type" value="Genomic_DNA"/>
</dbReference>
<evidence type="ECO:0000259" key="2">
    <source>
        <dbReference type="Pfam" id="PF18135"/>
    </source>
</evidence>
<name>A0ABS7FV39_9ACTN</name>
<comment type="caution">
    <text evidence="3">The sequence shown here is derived from an EMBL/GenBank/DDBJ whole genome shotgun (WGS) entry which is preliminary data.</text>
</comment>
<organism evidence="3 4">
    <name type="scientific">Actinomadura parmotrematis</name>
    <dbReference type="NCBI Taxonomy" id="2864039"/>
    <lineage>
        <taxon>Bacteria</taxon>
        <taxon>Bacillati</taxon>
        <taxon>Actinomycetota</taxon>
        <taxon>Actinomycetes</taxon>
        <taxon>Streptosporangiales</taxon>
        <taxon>Thermomonosporaceae</taxon>
        <taxon>Actinomadura</taxon>
    </lineage>
</organism>
<evidence type="ECO:0000313" key="3">
    <source>
        <dbReference type="EMBL" id="MBW8484277.1"/>
    </source>
</evidence>
<sequence>MLAYIAAVTAHPGFTRRFREQLRQPGVRVPLTSDPALWNRGITLGREILWLHTYERPDGATPRQAPFVSSRRLHADVLESGPHRGVPGPAVRPDRMRATTSEPGKASGRNMRGAADQRRRSRSGRSAPGTGDGDESAQGASSGRSALRAGLTSAVLVLAPRPLRPRWGGR</sequence>
<evidence type="ECO:0000313" key="4">
    <source>
        <dbReference type="Proteomes" id="UP000774570"/>
    </source>
</evidence>
<feature type="domain" description="Type ISP restriction-modification enzyme LLaBIII C-terminal specificity" evidence="2">
    <location>
        <begin position="2"/>
        <end position="58"/>
    </location>
</feature>
<dbReference type="Pfam" id="PF18135">
    <property type="entry name" value="Type_ISP_C"/>
    <property type="match status" value="1"/>
</dbReference>
<gene>
    <name evidence="3" type="ORF">K1Y72_17980</name>
</gene>
<accession>A0ABS7FV39</accession>
<dbReference type="Proteomes" id="UP000774570">
    <property type="component" value="Unassembled WGS sequence"/>
</dbReference>